<dbReference type="AlphaFoldDB" id="A0A9X3SRX0"/>
<proteinExistence type="predicted"/>
<evidence type="ECO:0000313" key="2">
    <source>
        <dbReference type="Proteomes" id="UP001146067"/>
    </source>
</evidence>
<organism evidence="1 2">
    <name type="scientific">Glycomyces luteolus</name>
    <dbReference type="NCBI Taxonomy" id="2670330"/>
    <lineage>
        <taxon>Bacteria</taxon>
        <taxon>Bacillati</taxon>
        <taxon>Actinomycetota</taxon>
        <taxon>Actinomycetes</taxon>
        <taxon>Glycomycetales</taxon>
        <taxon>Glycomycetaceae</taxon>
        <taxon>Glycomyces</taxon>
    </lineage>
</organism>
<reference evidence="1" key="1">
    <citation type="submission" date="2022-12" db="EMBL/GenBank/DDBJ databases">
        <title>Gycomyces niveus sp.nov.,a novel actinomycete isolated from soil in Shouguan.</title>
        <authorList>
            <person name="Yang X."/>
        </authorList>
    </citation>
    <scope>NUCLEOTIDE SEQUENCE</scope>
    <source>
        <strain evidence="1">NEAU-A15</strain>
    </source>
</reference>
<dbReference type="InterPro" id="IPR027417">
    <property type="entry name" value="P-loop_NTPase"/>
</dbReference>
<dbReference type="SUPFAM" id="SSF52540">
    <property type="entry name" value="P-loop containing nucleoside triphosphate hydrolases"/>
    <property type="match status" value="1"/>
</dbReference>
<dbReference type="PANTHER" id="PTHR36451:SF1">
    <property type="entry name" value="OMEGA-HYDROXY-BETA-DIHYDROMENAQUINONE-9 SULFOTRANSFERASE STF3"/>
    <property type="match status" value="1"/>
</dbReference>
<dbReference type="InterPro" id="IPR052736">
    <property type="entry name" value="Stf3_sulfotransferase"/>
</dbReference>
<comment type="caution">
    <text evidence="1">The sequence shown here is derived from an EMBL/GenBank/DDBJ whole genome shotgun (WGS) entry which is preliminary data.</text>
</comment>
<keyword evidence="2" id="KW-1185">Reference proteome</keyword>
<dbReference type="Gene3D" id="3.40.50.300">
    <property type="entry name" value="P-loop containing nucleotide triphosphate hydrolases"/>
    <property type="match status" value="1"/>
</dbReference>
<dbReference type="EMBL" id="JAPZVP010000017">
    <property type="protein sequence ID" value="MDA1361886.1"/>
    <property type="molecule type" value="Genomic_DNA"/>
</dbReference>
<protein>
    <submittedName>
        <fullName evidence="1">Sulfotransferase</fullName>
    </submittedName>
</protein>
<gene>
    <name evidence="1" type="ORF">O1R50_19820</name>
</gene>
<name>A0A9X3SRX0_9ACTN</name>
<dbReference type="PANTHER" id="PTHR36451">
    <property type="entry name" value="PAPS-DEPENDENT SULFOTRANSFERASE STF3"/>
    <property type="match status" value="1"/>
</dbReference>
<evidence type="ECO:0000313" key="1">
    <source>
        <dbReference type="EMBL" id="MDA1361886.1"/>
    </source>
</evidence>
<sequence>MPSIPTSTKLLNALLRPTLAGQRTPDRVFDLLVAKAERDAKWSALGDEAFVDDYRRLFHAFAKMDRLTAIGWQAVQADIQLRLQNRLRIRRLHHDHPEIGREEVVAPIFIAALPRTAATLTRGVLARSANHRAPLLWEMAFTDIELPERERRERIKSVAALYRQLSRLAPKFHDAFGFDAEKPWDCSQLLPHGAQYLTRAILPDYVEWLYKRDFSTDYRHLKAALQVLQYGRPKTRWVVEASANLANFAVIREIFPDAKIVWLHRDPVTVVGSTCSLIETSMALHVRGPDRHAIGAVWLKLMATMIERARTDRMKLPRDAVINVPYPQLDADARAKLPLLFEQIGTPWTQADSGRLEKVLAGPGIGRAHEHDLSRYGLTSTDAEAAFGDYPLTIPYMRLG</sequence>
<dbReference type="RefSeq" id="WP_270111921.1">
    <property type="nucleotide sequence ID" value="NZ_JAPZVP010000017.1"/>
</dbReference>
<accession>A0A9X3SRX0</accession>
<dbReference type="Proteomes" id="UP001146067">
    <property type="component" value="Unassembled WGS sequence"/>
</dbReference>
<dbReference type="Pfam" id="PF13469">
    <property type="entry name" value="Sulfotransfer_3"/>
    <property type="match status" value="1"/>
</dbReference>